<evidence type="ECO:0000313" key="2">
    <source>
        <dbReference type="Proteomes" id="UP001500893"/>
    </source>
</evidence>
<dbReference type="RefSeq" id="WP_345048303.1">
    <property type="nucleotide sequence ID" value="NZ_BAAAVM010000018.1"/>
</dbReference>
<evidence type="ECO:0000313" key="1">
    <source>
        <dbReference type="EMBL" id="GAA3130801.1"/>
    </source>
</evidence>
<proteinExistence type="predicted"/>
<dbReference type="Proteomes" id="UP001500893">
    <property type="component" value="Unassembled WGS sequence"/>
</dbReference>
<comment type="caution">
    <text evidence="1">The sequence shown here is derived from an EMBL/GenBank/DDBJ whole genome shotgun (WGS) entry which is preliminary data.</text>
</comment>
<gene>
    <name evidence="1" type="ORF">GCM10010521_16070</name>
</gene>
<accession>A0ABP6N3K2</accession>
<name>A0ABP6N3K2_9ACTN</name>
<keyword evidence="2" id="KW-1185">Reference proteome</keyword>
<dbReference type="EMBL" id="BAAAVM010000018">
    <property type="protein sequence ID" value="GAA3130801.1"/>
    <property type="molecule type" value="Genomic_DNA"/>
</dbReference>
<protein>
    <submittedName>
        <fullName evidence="1">Uncharacterized protein</fullName>
    </submittedName>
</protein>
<organism evidence="1 2">
    <name type="scientific">Streptomyces rameus</name>
    <dbReference type="NCBI Taxonomy" id="68261"/>
    <lineage>
        <taxon>Bacteria</taxon>
        <taxon>Bacillati</taxon>
        <taxon>Actinomycetota</taxon>
        <taxon>Actinomycetes</taxon>
        <taxon>Kitasatosporales</taxon>
        <taxon>Streptomycetaceae</taxon>
        <taxon>Streptomyces</taxon>
    </lineage>
</organism>
<sequence>MDDLVDLIRESHANPVADWFPRVLRAMMEAEMALTDFIEKAAEDSPQGVISTVKALEEEFPYWLGDDDNPWGGRRNEENEMTVGALIRSAAKRHGDTASPAIIVGLRRSRVGYHVPDFLTRVATWFLAPEIEKASTHLRVAALGKDAGALFASVGESRQADRIFEVVSHLQHKGKADDAGLVLKAIGGKNVYRLRAIMADFEKRQAPENWLMEIARGVKYENRSECIQKFEEWEDGNLVALLRRAAEEPPF</sequence>
<reference evidence="2" key="1">
    <citation type="journal article" date="2019" name="Int. J. Syst. Evol. Microbiol.">
        <title>The Global Catalogue of Microorganisms (GCM) 10K type strain sequencing project: providing services to taxonomists for standard genome sequencing and annotation.</title>
        <authorList>
            <consortium name="The Broad Institute Genomics Platform"/>
            <consortium name="The Broad Institute Genome Sequencing Center for Infectious Disease"/>
            <person name="Wu L."/>
            <person name="Ma J."/>
        </authorList>
    </citation>
    <scope>NUCLEOTIDE SEQUENCE [LARGE SCALE GENOMIC DNA]</scope>
    <source>
        <strain evidence="2">JCM 11574</strain>
    </source>
</reference>